<evidence type="ECO:0000256" key="3">
    <source>
        <dbReference type="ARBA" id="ARBA00022516"/>
    </source>
</evidence>
<feature type="binding site" evidence="12">
    <location>
        <begin position="19"/>
        <end position="20"/>
    </location>
    <ligand>
        <name>NAD(+)</name>
        <dbReference type="ChEBI" id="CHEBI:57540"/>
    </ligand>
</feature>
<dbReference type="Pfam" id="PF13561">
    <property type="entry name" value="adh_short_C2"/>
    <property type="match status" value="1"/>
</dbReference>
<dbReference type="Gene3D" id="3.40.50.720">
    <property type="entry name" value="NAD(P)-binding Rossmann-like Domain"/>
    <property type="match status" value="1"/>
</dbReference>
<dbReference type="SUPFAM" id="SSF51735">
    <property type="entry name" value="NAD(P)-binding Rossmann-fold domains"/>
    <property type="match status" value="1"/>
</dbReference>
<proteinExistence type="inferred from homology"/>
<evidence type="ECO:0000256" key="10">
    <source>
        <dbReference type="PIRSR" id="PIRSR000094-1"/>
    </source>
</evidence>
<evidence type="ECO:0000313" key="13">
    <source>
        <dbReference type="EMBL" id="PNU00823.1"/>
    </source>
</evidence>
<evidence type="ECO:0000256" key="2">
    <source>
        <dbReference type="ARBA" id="ARBA00009233"/>
    </source>
</evidence>
<dbReference type="KEGG" id="cthd:CDO33_19295"/>
<accession>A0A2K2FPW2</accession>
<dbReference type="GO" id="GO:0006633">
    <property type="term" value="P:fatty acid biosynthetic process"/>
    <property type="evidence" value="ECO:0007669"/>
    <property type="project" value="UniProtKB-KW"/>
</dbReference>
<dbReference type="PIRSF" id="PIRSF000094">
    <property type="entry name" value="Enoyl-ACP_rdct"/>
    <property type="match status" value="1"/>
</dbReference>
<keyword evidence="5 9" id="KW-0560">Oxidoreductase</keyword>
<dbReference type="InterPro" id="IPR014358">
    <property type="entry name" value="Enoyl-ACP_Rdtase_NADH"/>
</dbReference>
<keyword evidence="7" id="KW-0443">Lipid metabolism</keyword>
<evidence type="ECO:0000256" key="1">
    <source>
        <dbReference type="ARBA" id="ARBA00005194"/>
    </source>
</evidence>
<organism evidence="13 14">
    <name type="scientific">Clostridium thermosuccinogenes</name>
    <dbReference type="NCBI Taxonomy" id="84032"/>
    <lineage>
        <taxon>Bacteria</taxon>
        <taxon>Bacillati</taxon>
        <taxon>Bacillota</taxon>
        <taxon>Clostridia</taxon>
        <taxon>Eubacteriales</taxon>
        <taxon>Clostridiaceae</taxon>
        <taxon>Clostridium</taxon>
    </lineage>
</organism>
<dbReference type="Gene3D" id="1.10.8.400">
    <property type="entry name" value="Enoyl acyl carrier protein reductase"/>
    <property type="match status" value="1"/>
</dbReference>
<feature type="binding site" evidence="12">
    <location>
        <position position="162"/>
    </location>
    <ligand>
        <name>NAD(+)</name>
        <dbReference type="ChEBI" id="CHEBI:57540"/>
    </ligand>
</feature>
<feature type="active site" description="Proton acceptor" evidence="10">
    <location>
        <position position="155"/>
    </location>
</feature>
<keyword evidence="6 9" id="KW-0520">NAD</keyword>
<evidence type="ECO:0000256" key="4">
    <source>
        <dbReference type="ARBA" id="ARBA00022832"/>
    </source>
</evidence>
<dbReference type="Proteomes" id="UP000236151">
    <property type="component" value="Unassembled WGS sequence"/>
</dbReference>
<evidence type="ECO:0000256" key="8">
    <source>
        <dbReference type="ARBA" id="ARBA00023160"/>
    </source>
</evidence>
<evidence type="ECO:0000256" key="5">
    <source>
        <dbReference type="ARBA" id="ARBA00023002"/>
    </source>
</evidence>
<reference evidence="13 14" key="1">
    <citation type="submission" date="2017-06" db="EMBL/GenBank/DDBJ databases">
        <title>Investigating the central metabolism of Clostridium thermosuccinogenes.</title>
        <authorList>
            <person name="Koendjbiharie J.G."/>
            <person name="van Kranenburg R."/>
        </authorList>
    </citation>
    <scope>NUCLEOTIDE SEQUENCE [LARGE SCALE GENOMIC DNA]</scope>
    <source>
        <strain evidence="13 14">DSM 5806</strain>
    </source>
</reference>
<keyword evidence="3 9" id="KW-0444">Lipid biosynthesis</keyword>
<dbReference type="PRINTS" id="PR00081">
    <property type="entry name" value="GDHRDH"/>
</dbReference>
<feature type="binding site" evidence="11">
    <location>
        <position position="95"/>
    </location>
    <ligand>
        <name>substrate</name>
    </ligand>
</feature>
<dbReference type="EMBL" id="NIOJ01000006">
    <property type="protein sequence ID" value="PNU00823.1"/>
    <property type="molecule type" value="Genomic_DNA"/>
</dbReference>
<dbReference type="PANTHER" id="PTHR43159">
    <property type="entry name" value="ENOYL-[ACYL-CARRIER-PROTEIN] REDUCTASE"/>
    <property type="match status" value="1"/>
</dbReference>
<evidence type="ECO:0000256" key="7">
    <source>
        <dbReference type="ARBA" id="ARBA00023098"/>
    </source>
</evidence>
<feature type="binding site" evidence="12">
    <location>
        <position position="92"/>
    </location>
    <ligand>
        <name>NAD(+)</name>
        <dbReference type="ChEBI" id="CHEBI:57540"/>
    </ligand>
</feature>
<protein>
    <recommendedName>
        <fullName evidence="9">Enoyl-[acyl-carrier-protein] reductase [NADH]</fullName>
        <ecNumber evidence="9">1.3.1.9</ecNumber>
    </recommendedName>
</protein>
<comment type="catalytic activity">
    <reaction evidence="9">
        <text>a 2,3-saturated acyl-[ACP] + NAD(+) = a (2E)-enoyl-[ACP] + NADH + H(+)</text>
        <dbReference type="Rhea" id="RHEA:10240"/>
        <dbReference type="Rhea" id="RHEA-COMP:9925"/>
        <dbReference type="Rhea" id="RHEA-COMP:9926"/>
        <dbReference type="ChEBI" id="CHEBI:15378"/>
        <dbReference type="ChEBI" id="CHEBI:57540"/>
        <dbReference type="ChEBI" id="CHEBI:57945"/>
        <dbReference type="ChEBI" id="CHEBI:78784"/>
        <dbReference type="ChEBI" id="CHEBI:78785"/>
        <dbReference type="EC" id="1.3.1.9"/>
    </reaction>
</comment>
<sequence length="255" mass="27586">MGLLDKKNIVIMGVRNKWSIAWGIAQIAHDEGANLIFTYQGDRERKSAEELAAELGNTEIFQCDISSDEQIDALFEEIKTKYGTIHGLVHAIAHANTEDLQNDFVYTTRSGFAHALDVSAYSLVAVSRRAKDLMTEGGSIITLTYMGSEKVMGGYNVMGVAKAALEASVRYLAADLGPSGIRVNAISAGPIKTLSAKGVKDFNSILEIVEKKAPMRRGIDREDLGHTAAFLLSNHSRGITGEVVHVDSGFNIMGI</sequence>
<evidence type="ECO:0000256" key="12">
    <source>
        <dbReference type="PIRSR" id="PIRSR000094-3"/>
    </source>
</evidence>
<gene>
    <name evidence="13" type="ORF">CDQ84_04010</name>
</gene>
<dbReference type="RefSeq" id="WP_103080439.1">
    <property type="nucleotide sequence ID" value="NZ_CP021850.1"/>
</dbReference>
<dbReference type="GO" id="GO:0004318">
    <property type="term" value="F:enoyl-[acyl-carrier-protein] reductase (NADH) activity"/>
    <property type="evidence" value="ECO:0007669"/>
    <property type="project" value="UniProtKB-EC"/>
</dbReference>
<feature type="binding site" evidence="12">
    <location>
        <position position="13"/>
    </location>
    <ligand>
        <name>NAD(+)</name>
        <dbReference type="ChEBI" id="CHEBI:57540"/>
    </ligand>
</feature>
<evidence type="ECO:0000256" key="9">
    <source>
        <dbReference type="PIRNR" id="PIRNR000094"/>
    </source>
</evidence>
<dbReference type="FunFam" id="3.40.50.720:FF:000054">
    <property type="entry name" value="Enoyl-[acyl-carrier-protein] reductase [NADH]"/>
    <property type="match status" value="1"/>
</dbReference>
<dbReference type="EC" id="1.3.1.9" evidence="9"/>
<keyword evidence="8 9" id="KW-0275">Fatty acid biosynthesis</keyword>
<comment type="similarity">
    <text evidence="2 9">Belongs to the short-chain dehydrogenases/reductases (SDR) family. FabI subfamily.</text>
</comment>
<dbReference type="PANTHER" id="PTHR43159:SF2">
    <property type="entry name" value="ENOYL-[ACYL-CARRIER-PROTEIN] REDUCTASE [NADH], CHLOROPLASTIC"/>
    <property type="match status" value="1"/>
</dbReference>
<dbReference type="AlphaFoldDB" id="A0A2K2FPW2"/>
<dbReference type="CDD" id="cd05372">
    <property type="entry name" value="ENR_SDR"/>
    <property type="match status" value="1"/>
</dbReference>
<keyword evidence="14" id="KW-1185">Reference proteome</keyword>
<comment type="pathway">
    <text evidence="1">Lipid metabolism; fatty acid biosynthesis.</text>
</comment>
<feature type="binding site" evidence="12">
    <location>
        <begin position="191"/>
        <end position="195"/>
    </location>
    <ligand>
        <name>NAD(+)</name>
        <dbReference type="ChEBI" id="CHEBI:57540"/>
    </ligand>
</feature>
<feature type="binding site" evidence="12">
    <location>
        <position position="40"/>
    </location>
    <ligand>
        <name>NAD(+)</name>
        <dbReference type="ChEBI" id="CHEBI:57540"/>
    </ligand>
</feature>
<dbReference type="InterPro" id="IPR002347">
    <property type="entry name" value="SDR_fam"/>
</dbReference>
<comment type="caution">
    <text evidence="13">The sequence shown here is derived from an EMBL/GenBank/DDBJ whole genome shotgun (WGS) entry which is preliminary data.</text>
</comment>
<dbReference type="InterPro" id="IPR036291">
    <property type="entry name" value="NAD(P)-bd_dom_sf"/>
</dbReference>
<keyword evidence="4" id="KW-0276">Fatty acid metabolism</keyword>
<dbReference type="OrthoDB" id="9803628at2"/>
<evidence type="ECO:0000256" key="6">
    <source>
        <dbReference type="ARBA" id="ARBA00023027"/>
    </source>
</evidence>
<evidence type="ECO:0000256" key="11">
    <source>
        <dbReference type="PIRSR" id="PIRSR000094-2"/>
    </source>
</evidence>
<dbReference type="FunFam" id="1.10.8.400:FF:000001">
    <property type="entry name" value="Enoyl-[acyl-carrier-protein] reductase [NADH]"/>
    <property type="match status" value="1"/>
</dbReference>
<evidence type="ECO:0000313" key="14">
    <source>
        <dbReference type="Proteomes" id="UP000236151"/>
    </source>
</evidence>
<feature type="active site" description="Proton acceptor" evidence="10">
    <location>
        <position position="145"/>
    </location>
</feature>
<name>A0A2K2FPW2_9CLOT</name>